<comment type="caution">
    <text evidence="1">The sequence shown here is derived from an EMBL/GenBank/DDBJ whole genome shotgun (WGS) entry which is preliminary data.</text>
</comment>
<dbReference type="EMBL" id="DAEPXK010000081">
    <property type="protein sequence ID" value="HBH1544424.1"/>
    <property type="molecule type" value="Genomic_DNA"/>
</dbReference>
<reference evidence="1" key="2">
    <citation type="submission" date="2021-06" db="EMBL/GenBank/DDBJ databases">
        <authorList>
            <consortium name="NCBI Pathogen Detection Project"/>
        </authorList>
    </citation>
    <scope>NUCLEOTIDE SEQUENCE</scope>
    <source>
        <strain evidence="1">HN1000</strain>
    </source>
</reference>
<reference evidence="1" key="1">
    <citation type="journal article" date="2018" name="Genome Biol.">
        <title>SKESA: strategic k-mer extension for scrupulous assemblies.</title>
        <authorList>
            <person name="Souvorov A."/>
            <person name="Agarwala R."/>
            <person name="Lipman D.J."/>
        </authorList>
    </citation>
    <scope>NUCLEOTIDE SEQUENCE</scope>
    <source>
        <strain evidence="1">HN1000</strain>
    </source>
</reference>
<evidence type="ECO:0000313" key="2">
    <source>
        <dbReference type="Proteomes" id="UP000878956"/>
    </source>
</evidence>
<proteinExistence type="predicted"/>
<dbReference type="Proteomes" id="UP000878956">
    <property type="component" value="Unassembled WGS sequence"/>
</dbReference>
<evidence type="ECO:0000313" key="1">
    <source>
        <dbReference type="EMBL" id="HBH1544424.1"/>
    </source>
</evidence>
<dbReference type="AlphaFoldDB" id="A0AAN5VTK9"/>
<protein>
    <submittedName>
        <fullName evidence="1">Uncharacterized protein</fullName>
    </submittedName>
</protein>
<accession>A0AAN5VTK9</accession>
<organism evidence="1 2">
    <name type="scientific">Clostridioides difficile</name>
    <name type="common">Peptoclostridium difficile</name>
    <dbReference type="NCBI Taxonomy" id="1496"/>
    <lineage>
        <taxon>Bacteria</taxon>
        <taxon>Bacillati</taxon>
        <taxon>Bacillota</taxon>
        <taxon>Clostridia</taxon>
        <taxon>Peptostreptococcales</taxon>
        <taxon>Peptostreptococcaceae</taxon>
        <taxon>Clostridioides</taxon>
    </lineage>
</organism>
<name>A0AAN5VTK9_CLODI</name>
<sequence length="111" mass="13643">MGDFFIEEWYFVIFPDQRIVDFEETTTSINELQVKFKMSENYWYKEMDVEYSIYIPYSNSIFTKEYIEEFDINNPFENDEFCDELDKLRGEIEIGIKKYLKDKKKLIDAEY</sequence>
<gene>
    <name evidence="1" type="ORF">KRM00_003974</name>
</gene>